<feature type="compositionally biased region" description="Basic and acidic residues" evidence="1">
    <location>
        <begin position="686"/>
        <end position="697"/>
    </location>
</feature>
<evidence type="ECO:0000256" key="1">
    <source>
        <dbReference type="SAM" id="MobiDB-lite"/>
    </source>
</evidence>
<feature type="region of interest" description="Disordered" evidence="1">
    <location>
        <begin position="354"/>
        <end position="429"/>
    </location>
</feature>
<gene>
    <name evidence="2" type="ORF">BC936DRAFT_139501</name>
</gene>
<accession>A0A433DHT6</accession>
<organism evidence="2 3">
    <name type="scientific">Jimgerdemannia flammicorona</name>
    <dbReference type="NCBI Taxonomy" id="994334"/>
    <lineage>
        <taxon>Eukaryota</taxon>
        <taxon>Fungi</taxon>
        <taxon>Fungi incertae sedis</taxon>
        <taxon>Mucoromycota</taxon>
        <taxon>Mucoromycotina</taxon>
        <taxon>Endogonomycetes</taxon>
        <taxon>Endogonales</taxon>
        <taxon>Endogonaceae</taxon>
        <taxon>Jimgerdemannia</taxon>
    </lineage>
</organism>
<dbReference type="GO" id="GO:0000724">
    <property type="term" value="P:double-strand break repair via homologous recombination"/>
    <property type="evidence" value="ECO:0007669"/>
    <property type="project" value="TreeGrafter"/>
</dbReference>
<feature type="compositionally biased region" description="Basic and acidic residues" evidence="1">
    <location>
        <begin position="370"/>
        <end position="387"/>
    </location>
</feature>
<dbReference type="PANTHER" id="PTHR28122">
    <property type="entry name" value="E3 UBIQUITIN-PROTEIN LIGASE SUBSTRATE RECEPTOR MMS22"/>
    <property type="match status" value="1"/>
</dbReference>
<feature type="region of interest" description="Disordered" evidence="1">
    <location>
        <begin position="896"/>
        <end position="923"/>
    </location>
</feature>
<dbReference type="Pfam" id="PF09462">
    <property type="entry name" value="Mus7"/>
    <property type="match status" value="1"/>
</dbReference>
<feature type="compositionally biased region" description="Basic and acidic residues" evidence="1">
    <location>
        <begin position="1110"/>
        <end position="1119"/>
    </location>
</feature>
<dbReference type="InterPro" id="IPR019021">
    <property type="entry name" value="Mms22"/>
</dbReference>
<feature type="region of interest" description="Disordered" evidence="1">
    <location>
        <begin position="615"/>
        <end position="775"/>
    </location>
</feature>
<feature type="non-terminal residue" evidence="2">
    <location>
        <position position="1"/>
    </location>
</feature>
<evidence type="ECO:0000313" key="3">
    <source>
        <dbReference type="Proteomes" id="UP000268093"/>
    </source>
</evidence>
<keyword evidence="3" id="KW-1185">Reference proteome</keyword>
<dbReference type="GO" id="GO:0031297">
    <property type="term" value="P:replication fork processing"/>
    <property type="evidence" value="ECO:0007669"/>
    <property type="project" value="InterPro"/>
</dbReference>
<feature type="compositionally biased region" description="Basic residues" evidence="1">
    <location>
        <begin position="564"/>
        <end position="575"/>
    </location>
</feature>
<dbReference type="GO" id="GO:0035361">
    <property type="term" value="C:Cul8-RING ubiquitin ligase complex"/>
    <property type="evidence" value="ECO:0007669"/>
    <property type="project" value="TreeGrafter"/>
</dbReference>
<name>A0A433DHT6_9FUNG</name>
<proteinExistence type="predicted"/>
<feature type="region of interest" description="Disordered" evidence="1">
    <location>
        <begin position="1092"/>
        <end position="1128"/>
    </location>
</feature>
<dbReference type="PANTHER" id="PTHR28122:SF1">
    <property type="entry name" value="E3 UBIQUITIN-PROTEIN LIGASE SUBSTRATE RECEPTOR MMS22"/>
    <property type="match status" value="1"/>
</dbReference>
<dbReference type="OrthoDB" id="2386201at2759"/>
<feature type="compositionally biased region" description="Polar residues" evidence="1">
    <location>
        <begin position="1093"/>
        <end position="1107"/>
    </location>
</feature>
<dbReference type="EMBL" id="RBNI01001515">
    <property type="protein sequence ID" value="RUP50356.1"/>
    <property type="molecule type" value="Genomic_DNA"/>
</dbReference>
<feature type="compositionally biased region" description="Basic residues" evidence="1">
    <location>
        <begin position="734"/>
        <end position="749"/>
    </location>
</feature>
<dbReference type="Proteomes" id="UP000268093">
    <property type="component" value="Unassembled WGS sequence"/>
</dbReference>
<evidence type="ECO:0000313" key="2">
    <source>
        <dbReference type="EMBL" id="RUP50356.1"/>
    </source>
</evidence>
<feature type="region of interest" description="Disordered" evidence="1">
    <location>
        <begin position="497"/>
        <end position="579"/>
    </location>
</feature>
<feature type="compositionally biased region" description="Basic and acidic residues" evidence="1">
    <location>
        <begin position="712"/>
        <end position="726"/>
    </location>
</feature>
<reference evidence="2 3" key="1">
    <citation type="journal article" date="2018" name="New Phytol.">
        <title>Phylogenomics of Endogonaceae and evolution of mycorrhizas within Mucoromycota.</title>
        <authorList>
            <person name="Chang Y."/>
            <person name="Desiro A."/>
            <person name="Na H."/>
            <person name="Sandor L."/>
            <person name="Lipzen A."/>
            <person name="Clum A."/>
            <person name="Barry K."/>
            <person name="Grigoriev I.V."/>
            <person name="Martin F.M."/>
            <person name="Stajich J.E."/>
            <person name="Smith M.E."/>
            <person name="Bonito G."/>
            <person name="Spatafora J.W."/>
        </authorList>
    </citation>
    <scope>NUCLEOTIDE SEQUENCE [LARGE SCALE GENOMIC DNA]</scope>
    <source>
        <strain evidence="2 3">GMNB39</strain>
    </source>
</reference>
<sequence>PYSFYPIFYPTLSHSTQLPESLVKTSVTAITMCGLEFVARLQCNKLVKLYSSHITMLLYSLVDDKEDAIPIDHDAVKAHARRLLESISTFTLGYSRSLPIQHASLVSSNAKPNCLFPDKSTVMIPESPPFRFMDTRMRKISFNDSGVDIYRNFAAPPISAFSLGPSQEDEDQVSLVGHDALRVSDHYSSSSSEKYLCTSFMQKRDAGPDTYLLHSSPRNEQIANSLPNERDGIGSGSAAKDHLVVYNGDKWPLADAVTSFSIPDIASSATRSPSRMSVLPQTPSTLPQVASALAPSLALTSSPHSQGLILPPTFASSTRTFRKRRDVQVRPFTVEKARFRASLSRTIDVFGDVDEVPDSRDHYRRKKRRKDDSIESVEHSDEHHDGKTSASRRHRPLTRGPKNEDLGKLASGVNSDEGYVIDGHGKENTPRALTRIGKISYGKHSRPVSKNPMAYDNISTSSASQLVASNHITLNKKSGTMTSIDAELRRWGEVLDDDNDTGIVDKMDVTDPSSTSDTDNELPEVESLFNQDCTKRHGSVGPSPGSNHSSQEPNEDGLDPFPSTRRRTGRNRNGHRLITNVSDVNAKRLRGALPASYVTVNKRALELENAKKHPRVPYHLRSPTPPGQLSSSVSRSVSLTPFLPSSPPPLSPAFEDERDSDRSHSRPGFAPDEVFTDEDTGAVPLHGEEPEDQHSDDMNENTYGSSPPGTGRRSDLSERDLIDRMVTRRNGNPTKRKSRTINGSRKRSNRNVVDVALLSRKRPHSGPSRDDTRTWLRHDGAMTDSSGDITLSPDRQIAYHSNENHHSNNTGNELLVRSKDDYEIVWLDSDIDDVDHERPATSPSMAHLRDLRRRTRTFPKELELKSRSKSKRNPTNPSQQKTLRAFFTMAARKKRAFGRRTTATSHSRQAPDVPRQRSHLTTSHLSRTMVGSAAKTMPPKCPKLGQIARNGTAGYLQTPEVEYVEIPTSRKVRWKFVDDSNHPSEDQPEWVRALVQSRESALGRRTAAPGILVLEPNVQLGIRETLGSRTGRKRMRDPFENAEPASLVTKETDKFYESKSRSIPKEHWMLRSESSDDPDEDDLDIDMIGDTIQAQNSKGTPERSTSWHADVGRDDRNRNTDAPSSKRTFASVTFDSASSRQKLPHLSAFLNVASANFVQPSKSVDSIFPINNWEISNQPSRQPSIVDFLSSRSHFPGYLDIRPLPGGIHFGRDTYIGRGSLEALTLQRHVLHSAVAGNRVDDVFLNVVETGTKRVFDTQVALSAPFQEMISLLPKFFYQAMDNVMRVLESERRHMENDPVYGNRNEEDSVLNSLALECANLVDFVTNFAVRRVPFLSTVERTKFKDVLLTECSCLSRRFRAMFELKSFYRSDNQSSQSQSYIMAVRLSCAFVDWAARLSLMDKTDYSKFSMISQSKDLMRLLVTAGSAAIETSLRTRSSTVVIDDAVVEGWFLLINVLDHYAWRPVAGDLDGTHPSNAKGSPFWTLLNEVLMADPIIHGFSDPWSRGELAWAFLFAILPLYQFDIKGVSDVQVHGTGNWTFIEGLLQASSVLQPSEYEKLICGTPLITLACDNYVRALFSRCHTLLQWWSWRVDKGIILLLYQFFENRKFNDLISEEDSSFPNFFKHFTGDIPRQIFASDTCFHILLKIIYIAFNRECTMLMDNATKSEQSIKIKKFVSQLTPTQVMTLQNLPNEISGSLRRSAGGHSYTSLGNQCNLILLMTHAIQPDIRSRSIIHMKSFLKFEDSDLISRRIFFEAFAWLAIIYKYHGEPLQNISDCLNEKLAYICHEYLEREKRHNIPVVPSPFFNRQQKNGLLETHTKGLQTVKEKLRWDCSQQELLELIKSVFFYYTKIVQAPGVNGISTVCSETSLLSQGWKIILNPNEPFPVSTRLYAMRFIKVVLSMPGQKTSDLRSLNYDAGENPDNSRVPSGQQVSAAVEDSQDTEFPLDDFDYNALDVDIALPGQTNISKCDQANRPLAEIVNAWVANCLHEQMVSNQKSDYRSSEGHHELHNELLRATIDCVSDAARLLVAHGMRSWGDYLNKSGPPFWALDGKNSLGRKNRLLFMNSLCEKDPGALQTYEDQFLAVWFQTIAEVKISFQHLYTNALLNLRNPPGILFNLPVARSESDLKYHLSANELHEIRPALIAAVLSNMGDELRRHKEEAPQSSWKLKKKFQGYLRHLFVSLREIYQETTLTDRASHVSMVHTVIGNVIQHCMDICYRPDYTKVEMPELQYFFSTEFPPPNRPLYLTQRLRRFAKLNFASDTSTATALLNFLHGHLDETLRLPRPFLHVNKNIIAMADALRNASTDSDRATEWNSAISSFRIYVCYGLFKRYIIPFSSRPPSPIAVPASKLVRAILETFHEDLPRLTDPLEGIRGIQQETLVLFVPFMECLHKCLASLTNVISKALMQNIIASVDCLIRLISAVKIENRDFCMFQYDSWLSSLYPLLPKHRHHHHPNSRLSFLVYYYLTRRCLRLICLLQIRLFLIASRKWRYIDNHNSEWSTCFHRVVSDTFNAAHVMLTNAREFPALEHYTKLLKSSQLHWGIPVPPHLMLLEKICAAERNYSTNTWDVSRWDDETEVYATLIGAVFNFWVSSSEIDEFHRLLIDELPDLFRSLNVVVKFVGCQRIFANFLMALGSGGEAYALRLREDCDGVVSFEVGDDTTGVSHWANPFCV</sequence>
<protein>
    <submittedName>
        <fullName evidence="2">Mus7/MMS22 family-domain-containing protein</fullName>
    </submittedName>
</protein>
<dbReference type="GO" id="GO:0005634">
    <property type="term" value="C:nucleus"/>
    <property type="evidence" value="ECO:0007669"/>
    <property type="project" value="InterPro"/>
</dbReference>
<feature type="compositionally biased region" description="Low complexity" evidence="1">
    <location>
        <begin position="630"/>
        <end position="643"/>
    </location>
</feature>
<comment type="caution">
    <text evidence="2">The sequence shown here is derived from an EMBL/GenBank/DDBJ whole genome shotgun (WGS) entry which is preliminary data.</text>
</comment>
<feature type="region of interest" description="Disordered" evidence="1">
    <location>
        <begin position="852"/>
        <end position="880"/>
    </location>
</feature>
<feature type="region of interest" description="Disordered" evidence="1">
    <location>
        <begin position="1031"/>
        <end position="1058"/>
    </location>
</feature>